<evidence type="ECO:0000256" key="2">
    <source>
        <dbReference type="ARBA" id="ARBA00004319"/>
    </source>
</evidence>
<dbReference type="GO" id="GO:0051082">
    <property type="term" value="F:unfolded protein binding"/>
    <property type="evidence" value="ECO:0007669"/>
    <property type="project" value="TreeGrafter"/>
</dbReference>
<dbReference type="Pfam" id="PF18403">
    <property type="entry name" value="Thioredoxin_15"/>
    <property type="match status" value="1"/>
</dbReference>
<dbReference type="eggNOG" id="KOG1879">
    <property type="taxonomic scope" value="Eukaryota"/>
</dbReference>
<dbReference type="SUPFAM" id="SSF53448">
    <property type="entry name" value="Nucleotide-diphospho-sugar transferases"/>
    <property type="match status" value="1"/>
</dbReference>
<dbReference type="SUPFAM" id="SSF52047">
    <property type="entry name" value="RNI-like"/>
    <property type="match status" value="1"/>
</dbReference>
<protein>
    <recommendedName>
        <fullName evidence="9">F-box domain-containing protein</fullName>
    </recommendedName>
</protein>
<dbReference type="Proteomes" id="UP000014254">
    <property type="component" value="Unassembled WGS sequence"/>
</dbReference>
<evidence type="ECO:0000313" key="10">
    <source>
        <dbReference type="EMBL" id="EPB90464.1"/>
    </source>
</evidence>
<keyword evidence="11" id="KW-1185">Reference proteome</keyword>
<dbReference type="PANTHER" id="PTHR11226">
    <property type="entry name" value="UDP-GLUCOSE GLYCOPROTEIN:GLUCOSYLTRANSFERASE"/>
    <property type="match status" value="1"/>
</dbReference>
<dbReference type="InterPro" id="IPR040693">
    <property type="entry name" value="UGGT_TRXL_1"/>
</dbReference>
<evidence type="ECO:0000256" key="1">
    <source>
        <dbReference type="ARBA" id="ARBA00001913"/>
    </source>
</evidence>
<keyword evidence="5" id="KW-0808">Transferase</keyword>
<dbReference type="Pfam" id="PF18402">
    <property type="entry name" value="Thioredoxin_14"/>
    <property type="match status" value="1"/>
</dbReference>
<dbReference type="InterPro" id="IPR001810">
    <property type="entry name" value="F-box_dom"/>
</dbReference>
<gene>
    <name evidence="10" type="ORF">HMPREF1544_02672</name>
</gene>
<comment type="subcellular location">
    <subcellularLocation>
        <location evidence="2">Endoplasmic reticulum lumen</location>
    </subcellularLocation>
</comment>
<dbReference type="EMBL" id="KE123920">
    <property type="protein sequence ID" value="EPB90464.1"/>
    <property type="molecule type" value="Genomic_DNA"/>
</dbReference>
<dbReference type="GO" id="GO:0018279">
    <property type="term" value="P:protein N-linked glycosylation via asparagine"/>
    <property type="evidence" value="ECO:0007669"/>
    <property type="project" value="TreeGrafter"/>
</dbReference>
<dbReference type="VEuPathDB" id="FungiDB:HMPREF1544_02672"/>
<dbReference type="Pfam" id="PF18404">
    <property type="entry name" value="Glyco_transf_24"/>
    <property type="match status" value="1"/>
</dbReference>
<dbReference type="PANTHER" id="PTHR11226:SF0">
    <property type="entry name" value="UDP-GLUCOSE:GLYCOPROTEIN GLUCOSYLTRANSFERASE"/>
    <property type="match status" value="1"/>
</dbReference>
<evidence type="ECO:0000256" key="4">
    <source>
        <dbReference type="ARBA" id="ARBA00006351"/>
    </source>
</evidence>
<dbReference type="UniPathway" id="UPA00378"/>
<dbReference type="Gene3D" id="3.80.10.10">
    <property type="entry name" value="Ribonuclease Inhibitor"/>
    <property type="match status" value="1"/>
</dbReference>
<dbReference type="OrthoDB" id="27683at2759"/>
<dbReference type="SMART" id="SM00256">
    <property type="entry name" value="FBOX"/>
    <property type="match status" value="1"/>
</dbReference>
<evidence type="ECO:0000256" key="3">
    <source>
        <dbReference type="ARBA" id="ARBA00004922"/>
    </source>
</evidence>
<keyword evidence="6" id="KW-0732">Signal</keyword>
<evidence type="ECO:0000256" key="5">
    <source>
        <dbReference type="ARBA" id="ARBA00022679"/>
    </source>
</evidence>
<dbReference type="InterPro" id="IPR040692">
    <property type="entry name" value="UGGT_TRXL_3"/>
</dbReference>
<dbReference type="FunFam" id="3.90.550.10:FF:000065">
    <property type="entry name" value="UDP-glucose:glycoprotein glucosyltransferase, putative"/>
    <property type="match status" value="1"/>
</dbReference>
<evidence type="ECO:0000256" key="6">
    <source>
        <dbReference type="ARBA" id="ARBA00022729"/>
    </source>
</evidence>
<keyword evidence="7" id="KW-0256">Endoplasmic reticulum</keyword>
<dbReference type="GO" id="GO:0036503">
    <property type="term" value="P:ERAD pathway"/>
    <property type="evidence" value="ECO:0007669"/>
    <property type="project" value="TreeGrafter"/>
</dbReference>
<dbReference type="Gene3D" id="3.90.550.10">
    <property type="entry name" value="Spore Coat Polysaccharide Biosynthesis Protein SpsA, Chain A"/>
    <property type="match status" value="1"/>
</dbReference>
<dbReference type="OMA" id="RITGHEY"/>
<dbReference type="InterPro" id="IPR040525">
    <property type="entry name" value="UGGT_TRXL_4"/>
</dbReference>
<organism evidence="10 11">
    <name type="scientific">Mucor circinelloides f. circinelloides (strain 1006PhL)</name>
    <name type="common">Mucormycosis agent</name>
    <name type="synonym">Calyptromyces circinelloides</name>
    <dbReference type="NCBI Taxonomy" id="1220926"/>
    <lineage>
        <taxon>Eukaryota</taxon>
        <taxon>Fungi</taxon>
        <taxon>Fungi incertae sedis</taxon>
        <taxon>Mucoromycota</taxon>
        <taxon>Mucoromycotina</taxon>
        <taxon>Mucoromycetes</taxon>
        <taxon>Mucorales</taxon>
        <taxon>Mucorineae</taxon>
        <taxon>Mucoraceae</taxon>
        <taxon>Mucor</taxon>
    </lineage>
</organism>
<name>S2JKK1_MUCC1</name>
<dbReference type="InterPro" id="IPR040694">
    <property type="entry name" value="UGGT_TRXL_2"/>
</dbReference>
<dbReference type="STRING" id="1220926.S2JKK1"/>
<dbReference type="GO" id="GO:0003980">
    <property type="term" value="F:UDP-glucose:glycoprotein glucosyltransferase activity"/>
    <property type="evidence" value="ECO:0007669"/>
    <property type="project" value="InterPro"/>
</dbReference>
<proteinExistence type="inferred from homology"/>
<comment type="cofactor">
    <cofactor evidence="1">
        <name>Ca(2+)</name>
        <dbReference type="ChEBI" id="CHEBI:29108"/>
    </cofactor>
</comment>
<sequence length="2132" mass="241725">MNMVLQYTHLPLELWMNILDKVDSLVQLGECRLVSRKWDDLAEAIMFSRNIYISGEGNIVKLYNHLVRKPSRAHFIRSLEVYVPPHERLYAYNLLEISFTPTMRNLTILAGSAMDTEFFGLLYGIVKGSPEGHYNLETMPLTLDPTDDNYTNAVLAFKHTLRYLQTSYKCSALNTRYGKLTEFKKLETLELEAEPFEDIFKLDAILKNCKRLKSLELFHRNGDRHAEQNASRIANWARHTVDKVNSLTHLRISYVYPDLIQYLTFKYPNIEELHCTMANTYHDDDFQSVMDAINTLPQFQIQFLFEDQELLDSAITTICQKTQSAGLVFQIEYSELLREDLLAELYLAIHNTLSKDVFLTVCIADTASHQAHQGIINSLQDSIGSTQIHHLSIDLLGFRRWPPRNHPEEPITFYDIVDNLPGLEKLYFTTDRIEYEPIVASSEPIERRLQALTISYAIIDTKVFPQISQLYPTLDLLRFESCTTLDEQQRDNMIKIDMPFTKVLQLDLENGEPYLGSTGDFEDHIGSMLYWKLNASSQPLPLTANEYGFGQEQGSGTCISITCASLHNLTIYLSDLQVHLRIFKAILGLVTVGLCSLKQVSASAGTDASPTVDLTMIAPWSAPNLLVEVAETVATYNESAYLNFIHDFVALEQQSTSWTPHQAYKEAVEVISSLGVDETNFFKLSLAIHEAAPRIEAYNQFYRESVVPGISAYNDACDVWAQFQDQQYCDITQFVDALTSQSATSTKSIELLPFDHIVSKSQADPIVALYTDRFSASFAQFHDVLNQHDISHVIRYRPDTTNVPVPLYLSGYGVEMALKKTDYLVIDDRSSQKTSNIKDKITNMGKKLGQSLFHATQKETIEPVTPGEIHRLSFKAAQYISKSSNPLATLNQLVQDFPKYAKSVSELDVDIELEEEILDNQLNFLRNGMSAVWLNGKGLEFSQMDPFFLIRALRKERQLIASFEQLGFKPKEAIEVISNPAFTVASQAGNSVNDEIFDMRDTPEEPFVVWWNDLEKDKRYDEWTSSMEDYVKPQYPGQLLPVKKNVFNLIMVEDLGQQGSIARVVNELHMMIKRLVPVRFGIISIIKEEDSVSTKMAQSLSYLIEQHGKGAGMNFLATVLETLRAEGKSEPTLEIISNSFAKTVSSSGKPKSGNKISFEQALETQDSYTQASSQFLKRMGITELGAQDGIMFINGKLLEFNEERPWIQVLMPALHEITRSIQKMVYMGDFLDEKFDYYQHVMTQPNVATHRNSFIVPSNAHPLVIQGFATARKSEELKYFQVDQQDAAINLWVSADFNSAHGLKLASEALLYAESNPKVRVALIHNPAGASTEDGPEISIPVVEDQNYKPTFSDLLGSIIFTNKDTHFEQLAKLVQNAVEQLDGESVEKVVPEAIIPGSPIIEMEAKAQSTNWRNLVHALEQDGLDTSFQGIVVNGRVVGPLPASTVFSKENFATLVDLEYNKRIAPIEQAIAQVKYTMPANEDLADVLTKISVLIETDKAVTSKSLVEENEPVYRHRVYENIPKTKHTRLVIGDIDNAFLQIGFIIDPLSETAQKWVPLINTLASIDGVSIIMYLNPVNGLQELPLKRFYRYVFDKEPHFDPATGVREIPTAYFDDLPTDPLYTLGVETTNAWHVTVREANMDLDNIVLKSLSEEESGVSAVYELENILLEGHCLDSNNKSPPRGLEFEIATPSNHSRKDTLVMANLGYFQLKALPGVWNLGLREGRSSAIYSIEDIGTEGKWNWDASKRNSKTEQGSGVLALTSFEGITVMPLVHKNPGMESEDVLETAEDRKHSDGSGLWSSFSSKLFGSSKKNQDVATTAKQADINIFSVASGKLYERFLSIMIASVMEHTQSTVKFWFIENFLSPEFKDFVPHMAKEYGFDYEMVTYKWPAWLRAQREKQRTIWGYKILFLDVLFPLDLDKVIFVDADQIVRTDLKELVDMDLQGAPYGYTPFCSDRTEMDGFRFWSEGYWKTHLRGKPYHISALYVVDLVRFRQLAAGDRLRAQYQQLSADPNSLANLDQDLPNNMQHIVPIFSLPQEWLWCETWCSDESLKTAKTIDLCNNPLTKEPKLDRARRQIPEWESYDNEIDQLRKRVSLGHPYVVADEHGEQIVISAANEKKEHLKDEL</sequence>
<evidence type="ECO:0000256" key="7">
    <source>
        <dbReference type="ARBA" id="ARBA00022824"/>
    </source>
</evidence>
<keyword evidence="8" id="KW-0325">Glycoprotein</keyword>
<dbReference type="InParanoid" id="S2JKK1"/>
<comment type="pathway">
    <text evidence="3">Protein modification; protein glycosylation.</text>
</comment>
<accession>S2JKK1</accession>
<evidence type="ECO:0000256" key="8">
    <source>
        <dbReference type="ARBA" id="ARBA00023180"/>
    </source>
</evidence>
<dbReference type="Pfam" id="PF18401">
    <property type="entry name" value="Thioredoxin_13"/>
    <property type="match status" value="1"/>
</dbReference>
<dbReference type="Pfam" id="PF06427">
    <property type="entry name" value="UDP-g_GGTase"/>
    <property type="match status" value="1"/>
</dbReference>
<dbReference type="GO" id="GO:0005788">
    <property type="term" value="C:endoplasmic reticulum lumen"/>
    <property type="evidence" value="ECO:0007669"/>
    <property type="project" value="UniProtKB-SubCell"/>
</dbReference>
<dbReference type="CDD" id="cd06432">
    <property type="entry name" value="GT8_HUGT1_C_like"/>
    <property type="match status" value="1"/>
</dbReference>
<reference evidence="11" key="1">
    <citation type="submission" date="2013-05" db="EMBL/GenBank/DDBJ databases">
        <title>The Genome sequence of Mucor circinelloides f. circinelloides 1006PhL.</title>
        <authorList>
            <consortium name="The Broad Institute Genomics Platform"/>
            <person name="Cuomo C."/>
            <person name="Earl A."/>
            <person name="Findley K."/>
            <person name="Lee S.C."/>
            <person name="Walker B."/>
            <person name="Young S."/>
            <person name="Zeng Q."/>
            <person name="Gargeya S."/>
            <person name="Fitzgerald M."/>
            <person name="Haas B."/>
            <person name="Abouelleil A."/>
            <person name="Allen A.W."/>
            <person name="Alvarado L."/>
            <person name="Arachchi H.M."/>
            <person name="Berlin A.M."/>
            <person name="Chapman S.B."/>
            <person name="Gainer-Dewar J."/>
            <person name="Goldberg J."/>
            <person name="Griggs A."/>
            <person name="Gujja S."/>
            <person name="Hansen M."/>
            <person name="Howarth C."/>
            <person name="Imamovic A."/>
            <person name="Ireland A."/>
            <person name="Larimer J."/>
            <person name="McCowan C."/>
            <person name="Murphy C."/>
            <person name="Pearson M."/>
            <person name="Poon T.W."/>
            <person name="Priest M."/>
            <person name="Roberts A."/>
            <person name="Saif S."/>
            <person name="Shea T."/>
            <person name="Sisk P."/>
            <person name="Sykes S."/>
            <person name="Wortman J."/>
            <person name="Nusbaum C."/>
            <person name="Birren B."/>
        </authorList>
    </citation>
    <scope>NUCLEOTIDE SEQUENCE [LARGE SCALE GENOMIC DNA]</scope>
    <source>
        <strain evidence="11">1006PhL</strain>
    </source>
</reference>
<dbReference type="InterPro" id="IPR032675">
    <property type="entry name" value="LRR_dom_sf"/>
</dbReference>
<dbReference type="InterPro" id="IPR040497">
    <property type="entry name" value="Glyco_transf_24"/>
</dbReference>
<evidence type="ECO:0000313" key="11">
    <source>
        <dbReference type="Proteomes" id="UP000014254"/>
    </source>
</evidence>
<comment type="similarity">
    <text evidence="4">Belongs to the glycosyltransferase 8 family.</text>
</comment>
<dbReference type="InterPro" id="IPR029044">
    <property type="entry name" value="Nucleotide-diphossugar_trans"/>
</dbReference>
<dbReference type="InterPro" id="IPR009448">
    <property type="entry name" value="UDP-g_GGtrans"/>
</dbReference>
<evidence type="ECO:0000259" key="9">
    <source>
        <dbReference type="SMART" id="SM00256"/>
    </source>
</evidence>
<dbReference type="FunCoup" id="S2JKK1">
    <property type="interactions" value="567"/>
</dbReference>
<feature type="domain" description="F-box" evidence="9">
    <location>
        <begin position="10"/>
        <end position="51"/>
    </location>
</feature>
<dbReference type="Pfam" id="PF18400">
    <property type="entry name" value="Thioredoxin_12"/>
    <property type="match status" value="1"/>
</dbReference>